<evidence type="ECO:0000259" key="2">
    <source>
        <dbReference type="PROSITE" id="PS50108"/>
    </source>
</evidence>
<dbReference type="Proteomes" id="UP001150569">
    <property type="component" value="Unassembled WGS sequence"/>
</dbReference>
<proteinExistence type="predicted"/>
<evidence type="ECO:0000256" key="1">
    <source>
        <dbReference type="SAM" id="MobiDB-lite"/>
    </source>
</evidence>
<dbReference type="Pfam" id="PF00786">
    <property type="entry name" value="PBD"/>
    <property type="match status" value="1"/>
</dbReference>
<sequence>MAFGNLLLSCLGYSAGMESKGLMTNGSHKRKRETISSKRDLRKLVISSPSNFRHTTHMGIGGSSMVAPQEKADARYSSAPRDTSETLLNSPPLYPCKRISLQPDRESSSLDLSLPYLTYVSPGYRLDMY</sequence>
<dbReference type="EMBL" id="JANBPT010000472">
    <property type="protein sequence ID" value="KAJ1919444.1"/>
    <property type="molecule type" value="Genomic_DNA"/>
</dbReference>
<keyword evidence="4" id="KW-1185">Reference proteome</keyword>
<dbReference type="PROSITE" id="PS50108">
    <property type="entry name" value="CRIB"/>
    <property type="match status" value="1"/>
</dbReference>
<evidence type="ECO:0000313" key="3">
    <source>
        <dbReference type="EMBL" id="KAJ1919444.1"/>
    </source>
</evidence>
<name>A0A9W8DVD3_9FUNG</name>
<protein>
    <recommendedName>
        <fullName evidence="2">CRIB domain-containing protein</fullName>
    </recommendedName>
</protein>
<organism evidence="3 4">
    <name type="scientific">Tieghemiomyces parasiticus</name>
    <dbReference type="NCBI Taxonomy" id="78921"/>
    <lineage>
        <taxon>Eukaryota</taxon>
        <taxon>Fungi</taxon>
        <taxon>Fungi incertae sedis</taxon>
        <taxon>Zoopagomycota</taxon>
        <taxon>Kickxellomycotina</taxon>
        <taxon>Dimargaritomycetes</taxon>
        <taxon>Dimargaritales</taxon>
        <taxon>Dimargaritaceae</taxon>
        <taxon>Tieghemiomyces</taxon>
    </lineage>
</organism>
<dbReference type="AlphaFoldDB" id="A0A9W8DVD3"/>
<dbReference type="CDD" id="cd00132">
    <property type="entry name" value="CRIB"/>
    <property type="match status" value="1"/>
</dbReference>
<feature type="domain" description="CRIB" evidence="2">
    <location>
        <begin position="46"/>
        <end position="59"/>
    </location>
</feature>
<comment type="caution">
    <text evidence="3">The sequence shown here is derived from an EMBL/GenBank/DDBJ whole genome shotgun (WGS) entry which is preliminary data.</text>
</comment>
<dbReference type="InterPro" id="IPR000095">
    <property type="entry name" value="CRIB_dom"/>
</dbReference>
<accession>A0A9W8DVD3</accession>
<evidence type="ECO:0000313" key="4">
    <source>
        <dbReference type="Proteomes" id="UP001150569"/>
    </source>
</evidence>
<dbReference type="OrthoDB" id="5547166at2759"/>
<gene>
    <name evidence="3" type="ORF">IWQ60_007235</name>
</gene>
<feature type="region of interest" description="Disordered" evidence="1">
    <location>
        <begin position="55"/>
        <end position="93"/>
    </location>
</feature>
<reference evidence="3" key="1">
    <citation type="submission" date="2022-07" db="EMBL/GenBank/DDBJ databases">
        <title>Phylogenomic reconstructions and comparative analyses of Kickxellomycotina fungi.</title>
        <authorList>
            <person name="Reynolds N.K."/>
            <person name="Stajich J.E."/>
            <person name="Barry K."/>
            <person name="Grigoriev I.V."/>
            <person name="Crous P."/>
            <person name="Smith M.E."/>
        </authorList>
    </citation>
    <scope>NUCLEOTIDE SEQUENCE</scope>
    <source>
        <strain evidence="3">RSA 861</strain>
    </source>
</reference>
<dbReference type="Gene3D" id="3.90.810.10">
    <property type="entry name" value="CRIB domain"/>
    <property type="match status" value="1"/>
</dbReference>
<dbReference type="InterPro" id="IPR036936">
    <property type="entry name" value="CRIB_dom_sf"/>
</dbReference>